<dbReference type="EMBL" id="SMAG01000004">
    <property type="protein sequence ID" value="TCS94151.1"/>
    <property type="molecule type" value="Genomic_DNA"/>
</dbReference>
<proteinExistence type="predicted"/>
<evidence type="ECO:0000313" key="1">
    <source>
        <dbReference type="EMBL" id="TCS94151.1"/>
    </source>
</evidence>
<accession>A0A4R3L394</accession>
<organism evidence="1 2">
    <name type="scientific">Hazenella coriacea</name>
    <dbReference type="NCBI Taxonomy" id="1179467"/>
    <lineage>
        <taxon>Bacteria</taxon>
        <taxon>Bacillati</taxon>
        <taxon>Bacillota</taxon>
        <taxon>Bacilli</taxon>
        <taxon>Bacillales</taxon>
        <taxon>Thermoactinomycetaceae</taxon>
        <taxon>Hazenella</taxon>
    </lineage>
</organism>
<sequence>MRLSQHLSFIEQDLSWKNIFQYVRQTEEDQVNKTLFLKQHFDEHELKMLRNPALDIGERESKELVDLLRAKI</sequence>
<comment type="caution">
    <text evidence="1">The sequence shown here is derived from an EMBL/GenBank/DDBJ whole genome shotgun (WGS) entry which is preliminary data.</text>
</comment>
<protein>
    <submittedName>
        <fullName evidence="1">Uncharacterized protein</fullName>
    </submittedName>
</protein>
<dbReference type="Proteomes" id="UP000294937">
    <property type="component" value="Unassembled WGS sequence"/>
</dbReference>
<keyword evidence="2" id="KW-1185">Reference proteome</keyword>
<reference evidence="1 2" key="1">
    <citation type="submission" date="2019-03" db="EMBL/GenBank/DDBJ databases">
        <title>Genomic Encyclopedia of Type Strains, Phase IV (KMG-IV): sequencing the most valuable type-strain genomes for metagenomic binning, comparative biology and taxonomic classification.</title>
        <authorList>
            <person name="Goeker M."/>
        </authorList>
    </citation>
    <scope>NUCLEOTIDE SEQUENCE [LARGE SCALE GENOMIC DNA]</scope>
    <source>
        <strain evidence="1 2">DSM 45707</strain>
    </source>
</reference>
<evidence type="ECO:0000313" key="2">
    <source>
        <dbReference type="Proteomes" id="UP000294937"/>
    </source>
</evidence>
<name>A0A4R3L394_9BACL</name>
<dbReference type="AlphaFoldDB" id="A0A4R3L394"/>
<gene>
    <name evidence="1" type="ORF">EDD58_10417</name>
</gene>